<dbReference type="EMBL" id="MBFR01000117">
    <property type="protein sequence ID" value="PVU93741.1"/>
    <property type="molecule type" value="Genomic_DNA"/>
</dbReference>
<name>A0A2T9YN53_9FUNG</name>
<sequence length="190" mass="21789">MRSPAAPARCAYPKVLAPASRILGLLASTQTASLSEYKKQQFRHIGKCILRSADSGITGNRYVLRSKYMGYFRHREDYKWRYAHVSNNPKPLDEQSEYNSENHIQQPTIKKIKVFFSSRKGITTKITRKKNLVTSFWTWAVLKSLEAFMTNSGDNISVRENAKSKALEVPITKCVVLKDTIEYRLNIDLI</sequence>
<accession>A0A2T9YN53</accession>
<keyword evidence="2" id="KW-1185">Reference proteome</keyword>
<comment type="caution">
    <text evidence="1">The sequence shown here is derived from an EMBL/GenBank/DDBJ whole genome shotgun (WGS) entry which is preliminary data.</text>
</comment>
<gene>
    <name evidence="1" type="ORF">BB561_003072</name>
</gene>
<protein>
    <submittedName>
        <fullName evidence="1">Uncharacterized protein</fullName>
    </submittedName>
</protein>
<reference evidence="1 2" key="1">
    <citation type="journal article" date="2018" name="MBio">
        <title>Comparative Genomics Reveals the Core Gene Toolbox for the Fungus-Insect Symbiosis.</title>
        <authorList>
            <person name="Wang Y."/>
            <person name="Stata M."/>
            <person name="Wang W."/>
            <person name="Stajich J.E."/>
            <person name="White M.M."/>
            <person name="Moncalvo J.M."/>
        </authorList>
    </citation>
    <scope>NUCLEOTIDE SEQUENCE [LARGE SCALE GENOMIC DNA]</scope>
    <source>
        <strain evidence="1 2">SWE-8-4</strain>
    </source>
</reference>
<dbReference type="AlphaFoldDB" id="A0A2T9YN53"/>
<evidence type="ECO:0000313" key="1">
    <source>
        <dbReference type="EMBL" id="PVU93741.1"/>
    </source>
</evidence>
<organism evidence="1 2">
    <name type="scientific">Smittium simulii</name>
    <dbReference type="NCBI Taxonomy" id="133385"/>
    <lineage>
        <taxon>Eukaryota</taxon>
        <taxon>Fungi</taxon>
        <taxon>Fungi incertae sedis</taxon>
        <taxon>Zoopagomycota</taxon>
        <taxon>Kickxellomycotina</taxon>
        <taxon>Harpellomycetes</taxon>
        <taxon>Harpellales</taxon>
        <taxon>Legeriomycetaceae</taxon>
        <taxon>Smittium</taxon>
    </lineage>
</organism>
<proteinExistence type="predicted"/>
<evidence type="ECO:0000313" key="2">
    <source>
        <dbReference type="Proteomes" id="UP000245383"/>
    </source>
</evidence>
<dbReference type="Proteomes" id="UP000245383">
    <property type="component" value="Unassembled WGS sequence"/>
</dbReference>